<proteinExistence type="predicted"/>
<gene>
    <name evidence="1" type="ORF">X802_08505</name>
</gene>
<evidence type="ECO:0008006" key="3">
    <source>
        <dbReference type="Google" id="ProtNLM"/>
    </source>
</evidence>
<evidence type="ECO:0000313" key="2">
    <source>
        <dbReference type="Proteomes" id="UP000062043"/>
    </source>
</evidence>
<accession>A0A0X1KNE3</accession>
<dbReference type="Proteomes" id="UP000062043">
    <property type="component" value="Chromosome"/>
</dbReference>
<organism evidence="1 2">
    <name type="scientific">Thermococcus guaymasensis DSM 11113</name>
    <dbReference type="NCBI Taxonomy" id="1432656"/>
    <lineage>
        <taxon>Archaea</taxon>
        <taxon>Methanobacteriati</taxon>
        <taxon>Methanobacteriota</taxon>
        <taxon>Thermococci</taxon>
        <taxon>Thermococcales</taxon>
        <taxon>Thermococcaceae</taxon>
        <taxon>Thermococcus</taxon>
    </lineage>
</organism>
<dbReference type="PATRIC" id="fig|1432656.3.peg.1657"/>
<sequence>MPVKELKGRKDFSHLNYTEVGSNIKPVKAEDTVDPETGSLAPILYSAVWDVDATQSQTVTLDTENRQLLEVYMRSTTSPTVHMDVSPDGVNWIEDVNIWSGYSKINEGFYNASRYVRIRTEPAGNAGDKVTIVIMAK</sequence>
<dbReference type="KEGG" id="tgy:X802_08505"/>
<dbReference type="EMBL" id="CP007140">
    <property type="protein sequence ID" value="AJC72804.1"/>
    <property type="molecule type" value="Genomic_DNA"/>
</dbReference>
<protein>
    <recommendedName>
        <fullName evidence="3">F5/8 type C domain-containing protein</fullName>
    </recommendedName>
</protein>
<name>A0A0X1KNE3_9EURY</name>
<dbReference type="STRING" id="1432656.X802_08505"/>
<dbReference type="AlphaFoldDB" id="A0A0X1KNE3"/>
<reference evidence="1 2" key="1">
    <citation type="submission" date="2014-01" db="EMBL/GenBank/DDBJ databases">
        <title>Genome sequencing of Thermococcus guaymasensis.</title>
        <authorList>
            <person name="Zhang X."/>
            <person name="Alvare G."/>
            <person name="Fristensky B."/>
            <person name="Chen L."/>
            <person name="Suen T."/>
            <person name="Chen Q."/>
            <person name="Ma K."/>
        </authorList>
    </citation>
    <scope>NUCLEOTIDE SEQUENCE [LARGE SCALE GENOMIC DNA]</scope>
    <source>
        <strain evidence="1 2">DSM 11113</strain>
    </source>
</reference>
<keyword evidence="2" id="KW-1185">Reference proteome</keyword>
<evidence type="ECO:0000313" key="1">
    <source>
        <dbReference type="EMBL" id="AJC72804.1"/>
    </source>
</evidence>